<feature type="compositionally biased region" description="Basic and acidic residues" evidence="1">
    <location>
        <begin position="12"/>
        <end position="24"/>
    </location>
</feature>
<organism evidence="2 3">
    <name type="scientific">Crocodylus porosus</name>
    <name type="common">Saltwater crocodile</name>
    <name type="synonym">Estuarine crocodile</name>
    <dbReference type="NCBI Taxonomy" id="8502"/>
    <lineage>
        <taxon>Eukaryota</taxon>
        <taxon>Metazoa</taxon>
        <taxon>Chordata</taxon>
        <taxon>Craniata</taxon>
        <taxon>Vertebrata</taxon>
        <taxon>Euteleostomi</taxon>
        <taxon>Archelosauria</taxon>
        <taxon>Archosauria</taxon>
        <taxon>Crocodylia</taxon>
        <taxon>Longirostres</taxon>
        <taxon>Crocodylidae</taxon>
        <taxon>Crocodylus</taxon>
    </lineage>
</organism>
<sequence>MENSVPEWLSETSEKKGVKAELPHGRRNYGTTEPSERAAQFSQASGNISAKRTYLVVGVLCFINLINFMDWYLVPGKISSSFYETEFLTTDPVTASHCGQSLQPLLRAAAAIGQCLRGGHRRSRLPPVHPRSPPTCHHCLQTSYLWQGAGLDDLTRSLPAPNVCEIASRLRKVILPLYSALVRPHLESCVTFWTPPL</sequence>
<dbReference type="Ensembl" id="ENSCPRT00005011426.1">
    <property type="protein sequence ID" value="ENSCPRP00005009707.1"/>
    <property type="gene ID" value="ENSCPRG00005006913.1"/>
</dbReference>
<feature type="region of interest" description="Disordered" evidence="1">
    <location>
        <begin position="1"/>
        <end position="41"/>
    </location>
</feature>
<protein>
    <submittedName>
        <fullName evidence="2">Uncharacterized protein</fullName>
    </submittedName>
</protein>
<proteinExistence type="predicted"/>
<dbReference type="Proteomes" id="UP000594220">
    <property type="component" value="Unplaced"/>
</dbReference>
<dbReference type="GeneTree" id="ENSGT00960000192456"/>
<evidence type="ECO:0000256" key="1">
    <source>
        <dbReference type="SAM" id="MobiDB-lite"/>
    </source>
</evidence>
<evidence type="ECO:0000313" key="3">
    <source>
        <dbReference type="Proteomes" id="UP000594220"/>
    </source>
</evidence>
<keyword evidence="3" id="KW-1185">Reference proteome</keyword>
<reference evidence="2" key="2">
    <citation type="submission" date="2025-09" db="UniProtKB">
        <authorList>
            <consortium name="Ensembl"/>
        </authorList>
    </citation>
    <scope>IDENTIFICATION</scope>
</reference>
<evidence type="ECO:0000313" key="2">
    <source>
        <dbReference type="Ensembl" id="ENSCPRP00005009707.1"/>
    </source>
</evidence>
<accession>A0A7M4EH34</accession>
<reference evidence="2" key="1">
    <citation type="submission" date="2025-08" db="UniProtKB">
        <authorList>
            <consortium name="Ensembl"/>
        </authorList>
    </citation>
    <scope>IDENTIFICATION</scope>
</reference>
<name>A0A7M4EH34_CROPO</name>
<dbReference type="AlphaFoldDB" id="A0A7M4EH34"/>